<name>A0A218YUP9_9HELO</name>
<feature type="compositionally biased region" description="Polar residues" evidence="6">
    <location>
        <begin position="356"/>
        <end position="374"/>
    </location>
</feature>
<feature type="compositionally biased region" description="Acidic residues" evidence="6">
    <location>
        <begin position="316"/>
        <end position="329"/>
    </location>
</feature>
<protein>
    <recommendedName>
        <fullName evidence="4">Inheritance of peroxisomes protein 1</fullName>
    </recommendedName>
</protein>
<feature type="compositionally biased region" description="Polar residues" evidence="6">
    <location>
        <begin position="301"/>
        <end position="314"/>
    </location>
</feature>
<comment type="function">
    <text evidence="1">Required for peroxisome inheritance.</text>
</comment>
<dbReference type="Proteomes" id="UP000242519">
    <property type="component" value="Unassembled WGS sequence"/>
</dbReference>
<dbReference type="STRING" id="503106.A0A218YUP9"/>
<evidence type="ECO:0000313" key="7">
    <source>
        <dbReference type="EMBL" id="OWO99319.1"/>
    </source>
</evidence>
<dbReference type="Pfam" id="PF12634">
    <property type="entry name" value="Inp1"/>
    <property type="match status" value="1"/>
</dbReference>
<dbReference type="AlphaFoldDB" id="A0A218YUP9"/>
<keyword evidence="5" id="KW-0472">Membrane</keyword>
<feature type="region of interest" description="Disordered" evidence="6">
    <location>
        <begin position="473"/>
        <end position="529"/>
    </location>
</feature>
<dbReference type="InterPro" id="IPR024758">
    <property type="entry name" value="Inp1"/>
</dbReference>
<sequence length="647" mass="70659">MASPTPTTPIARRSSSPLVGRLTTTSPDPQIEILFTLPSVRIISFTTSPKPSLRPGASNGAPSAEDESGTLSWASRFERTIAVGPLRIYRAPGSVAFLNCVNALRPILPKSQAWCVDGNSKFVLQIRPPQYWRIEVPNNTEDENRMIEELKRVLQQVLRYEKTACPFQRDFVVQLPEKPQTPIKKRPWRPVARIHSEEFSRSSPQLQVTGSENKPSHLPISESRLLTTCVAPGLSASVQGPSSLPTHLQDTQYPVGKSEAKLPLVMKEVGISSTHNSNAAESTEPGDSLMDPVSKKALKPSLTSASETEYTLSSYAEDEECDSCSDATDDTNLISRSSAKAQTPPSENDSGKNRRSQSMQDCSRSATAPPQLSLVTGPPSRPRTHSPLRCSTSFETSSNCSSSVESFHSTESWHSPLAPPSPPAFATPSPTSAYPYPHENIVLPKRLVHSSDTSELDVMLESCRAWDINLASSTRSTPRSLSPPPRTPPTLCRDGSDKSDEEPSEIATPPTVKSSIRHRATTSSNSRRRALSPLPAAVNLFSPRQRQRHLRTSRHLPTAIIQKTYEILLSPPSHLFSLMISIASKIAAREWRGVLSGHGEAVHWDFEDEYGSTSSDEDDYGVSLAKGAPAKEMDSCTNVPGGSWEVD</sequence>
<dbReference type="EMBL" id="MZNU01000364">
    <property type="protein sequence ID" value="OWO99319.1"/>
    <property type="molecule type" value="Genomic_DNA"/>
</dbReference>
<evidence type="ECO:0000256" key="6">
    <source>
        <dbReference type="SAM" id="MobiDB-lite"/>
    </source>
</evidence>
<feature type="compositionally biased region" description="Polar residues" evidence="6">
    <location>
        <begin position="13"/>
        <end position="24"/>
    </location>
</feature>
<dbReference type="GO" id="GO:0005780">
    <property type="term" value="C:extrinsic component of intraperoxisomal membrane"/>
    <property type="evidence" value="ECO:0007669"/>
    <property type="project" value="InterPro"/>
</dbReference>
<keyword evidence="8" id="KW-1185">Reference proteome</keyword>
<evidence type="ECO:0000256" key="5">
    <source>
        <dbReference type="ARBA" id="ARBA00023136"/>
    </source>
</evidence>
<gene>
    <name evidence="7" type="ORF">B2J93_427</name>
</gene>
<reference evidence="7 8" key="1">
    <citation type="submission" date="2017-04" db="EMBL/GenBank/DDBJ databases">
        <title>Draft genome sequence of Marssonina coronaria NL1: causal agent of apple blotch.</title>
        <authorList>
            <person name="Cheng Q."/>
        </authorList>
    </citation>
    <scope>NUCLEOTIDE SEQUENCE [LARGE SCALE GENOMIC DNA]</scope>
    <source>
        <strain evidence="7 8">NL1</strain>
    </source>
</reference>
<dbReference type="GO" id="GO:0045033">
    <property type="term" value="P:peroxisome inheritance"/>
    <property type="evidence" value="ECO:0007669"/>
    <property type="project" value="InterPro"/>
</dbReference>
<organism evidence="7 8">
    <name type="scientific">Diplocarpon coronariae</name>
    <dbReference type="NCBI Taxonomy" id="2795749"/>
    <lineage>
        <taxon>Eukaryota</taxon>
        <taxon>Fungi</taxon>
        <taxon>Dikarya</taxon>
        <taxon>Ascomycota</taxon>
        <taxon>Pezizomycotina</taxon>
        <taxon>Leotiomycetes</taxon>
        <taxon>Helotiales</taxon>
        <taxon>Drepanopezizaceae</taxon>
        <taxon>Diplocarpon</taxon>
    </lineage>
</organism>
<evidence type="ECO:0000256" key="3">
    <source>
        <dbReference type="ARBA" id="ARBA00010707"/>
    </source>
</evidence>
<feature type="region of interest" description="Disordered" evidence="6">
    <location>
        <begin position="196"/>
        <end position="218"/>
    </location>
</feature>
<dbReference type="InParanoid" id="A0A218YUP9"/>
<dbReference type="OrthoDB" id="4097008at2759"/>
<proteinExistence type="inferred from homology"/>
<comment type="similarity">
    <text evidence="3">Belongs to the INP1 family.</text>
</comment>
<evidence type="ECO:0000256" key="2">
    <source>
        <dbReference type="ARBA" id="ARBA00004421"/>
    </source>
</evidence>
<evidence type="ECO:0000256" key="1">
    <source>
        <dbReference type="ARBA" id="ARBA00003594"/>
    </source>
</evidence>
<feature type="compositionally biased region" description="Polar residues" evidence="6">
    <location>
        <begin position="201"/>
        <end position="213"/>
    </location>
</feature>
<evidence type="ECO:0000313" key="8">
    <source>
        <dbReference type="Proteomes" id="UP000242519"/>
    </source>
</evidence>
<comment type="caution">
    <text evidence="7">The sequence shown here is derived from an EMBL/GenBank/DDBJ whole genome shotgun (WGS) entry which is preliminary data.</text>
</comment>
<feature type="region of interest" description="Disordered" evidence="6">
    <location>
        <begin position="274"/>
        <end position="431"/>
    </location>
</feature>
<comment type="subcellular location">
    <subcellularLocation>
        <location evidence="2">Peroxisome membrane</location>
        <topology evidence="2">Peripheral membrane protein</topology>
    </subcellularLocation>
</comment>
<feature type="compositionally biased region" description="Low complexity" evidence="6">
    <location>
        <begin position="390"/>
        <end position="416"/>
    </location>
</feature>
<feature type="compositionally biased region" description="Polar residues" evidence="6">
    <location>
        <begin position="330"/>
        <end position="348"/>
    </location>
</feature>
<feature type="compositionally biased region" description="Basic residues" evidence="6">
    <location>
        <begin position="515"/>
        <end position="529"/>
    </location>
</feature>
<accession>A0A218YUP9</accession>
<feature type="region of interest" description="Disordered" evidence="6">
    <location>
        <begin position="1"/>
        <end position="24"/>
    </location>
</feature>
<evidence type="ECO:0000256" key="4">
    <source>
        <dbReference type="ARBA" id="ARBA00021397"/>
    </source>
</evidence>